<gene>
    <name evidence="2" type="ORF">PGLA1383_LOCUS121</name>
</gene>
<protein>
    <submittedName>
        <fullName evidence="2">Uncharacterized protein</fullName>
    </submittedName>
</protein>
<reference evidence="2" key="1">
    <citation type="submission" date="2021-02" db="EMBL/GenBank/DDBJ databases">
        <authorList>
            <person name="Dougan E. K."/>
            <person name="Rhodes N."/>
            <person name="Thang M."/>
            <person name="Chan C."/>
        </authorList>
    </citation>
    <scope>NUCLEOTIDE SEQUENCE</scope>
</reference>
<keyword evidence="3" id="KW-1185">Reference proteome</keyword>
<organism evidence="2 3">
    <name type="scientific">Polarella glacialis</name>
    <name type="common">Dinoflagellate</name>
    <dbReference type="NCBI Taxonomy" id="89957"/>
    <lineage>
        <taxon>Eukaryota</taxon>
        <taxon>Sar</taxon>
        <taxon>Alveolata</taxon>
        <taxon>Dinophyceae</taxon>
        <taxon>Suessiales</taxon>
        <taxon>Suessiaceae</taxon>
        <taxon>Polarella</taxon>
    </lineage>
</organism>
<sequence length="108" mass="11338">AEAQSQQPDLADVADAWAAADQELAEEEVEEEEEETEPDAEEEDSTGFGAESVVAAAAADAAVATASGATRKKKKVAELSAEEQAQNQLTSEARFLGIHEAYLTSALK</sequence>
<dbReference type="EMBL" id="CAJNNV010000021">
    <property type="protein sequence ID" value="CAE8581081.1"/>
    <property type="molecule type" value="Genomic_DNA"/>
</dbReference>
<name>A0A813D307_POLGL</name>
<comment type="caution">
    <text evidence="2">The sequence shown here is derived from an EMBL/GenBank/DDBJ whole genome shotgun (WGS) entry which is preliminary data.</text>
</comment>
<evidence type="ECO:0000313" key="3">
    <source>
        <dbReference type="Proteomes" id="UP000654075"/>
    </source>
</evidence>
<feature type="compositionally biased region" description="Acidic residues" evidence="1">
    <location>
        <begin position="23"/>
        <end position="45"/>
    </location>
</feature>
<evidence type="ECO:0000256" key="1">
    <source>
        <dbReference type="SAM" id="MobiDB-lite"/>
    </source>
</evidence>
<feature type="non-terminal residue" evidence="2">
    <location>
        <position position="108"/>
    </location>
</feature>
<proteinExistence type="predicted"/>
<feature type="region of interest" description="Disordered" evidence="1">
    <location>
        <begin position="1"/>
        <end position="51"/>
    </location>
</feature>
<feature type="non-terminal residue" evidence="2">
    <location>
        <position position="1"/>
    </location>
</feature>
<feature type="compositionally biased region" description="Low complexity" evidence="1">
    <location>
        <begin position="9"/>
        <end position="22"/>
    </location>
</feature>
<evidence type="ECO:0000313" key="2">
    <source>
        <dbReference type="EMBL" id="CAE8581081.1"/>
    </source>
</evidence>
<accession>A0A813D307</accession>
<dbReference type="AlphaFoldDB" id="A0A813D307"/>
<dbReference type="Proteomes" id="UP000654075">
    <property type="component" value="Unassembled WGS sequence"/>
</dbReference>